<dbReference type="GO" id="GO:0051539">
    <property type="term" value="F:4 iron, 4 sulfur cluster binding"/>
    <property type="evidence" value="ECO:0007669"/>
    <property type="project" value="UniProtKB-KW"/>
</dbReference>
<evidence type="ECO:0000313" key="9">
    <source>
        <dbReference type="EMBL" id="KPQ41242.1"/>
    </source>
</evidence>
<dbReference type="GO" id="GO:0046872">
    <property type="term" value="F:metal ion binding"/>
    <property type="evidence" value="ECO:0007669"/>
    <property type="project" value="UniProtKB-KW"/>
</dbReference>
<evidence type="ECO:0000256" key="2">
    <source>
        <dbReference type="ARBA" id="ARBA00022603"/>
    </source>
</evidence>
<evidence type="ECO:0000256" key="1">
    <source>
        <dbReference type="ARBA" id="ARBA00001966"/>
    </source>
</evidence>
<organism evidence="9 10">
    <name type="scientific">Candidatus Methanoperedens nitratireducens</name>
    <dbReference type="NCBI Taxonomy" id="1392998"/>
    <lineage>
        <taxon>Archaea</taxon>
        <taxon>Methanobacteriati</taxon>
        <taxon>Methanobacteriota</taxon>
        <taxon>Stenosarchaea group</taxon>
        <taxon>Methanomicrobia</taxon>
        <taxon>Methanosarcinales</taxon>
        <taxon>ANME-2 cluster</taxon>
        <taxon>Candidatus Methanoperedentaceae</taxon>
        <taxon>Candidatus Methanoperedens</taxon>
    </lineage>
</organism>
<dbReference type="InterPro" id="IPR006638">
    <property type="entry name" value="Elp3/MiaA/NifB-like_rSAM"/>
</dbReference>
<dbReference type="InterPro" id="IPR023404">
    <property type="entry name" value="rSAM_horseshoe"/>
</dbReference>
<dbReference type="InterPro" id="IPR051198">
    <property type="entry name" value="BchE-like"/>
</dbReference>
<dbReference type="PANTHER" id="PTHR43409">
    <property type="entry name" value="ANAEROBIC MAGNESIUM-PROTOPORPHYRIN IX MONOMETHYL ESTER CYCLASE-RELATED"/>
    <property type="match status" value="1"/>
</dbReference>
<dbReference type="SFLD" id="SFLDG01123">
    <property type="entry name" value="methyltransferase_(Class_B)"/>
    <property type="match status" value="1"/>
</dbReference>
<protein>
    <submittedName>
        <fullName evidence="9">Fe-S oxidoreductase</fullName>
    </submittedName>
</protein>
<dbReference type="AlphaFoldDB" id="A0A0N8KQ61"/>
<evidence type="ECO:0000256" key="7">
    <source>
        <dbReference type="ARBA" id="ARBA00023014"/>
    </source>
</evidence>
<dbReference type="SMART" id="SM00729">
    <property type="entry name" value="Elp3"/>
    <property type="match status" value="1"/>
</dbReference>
<dbReference type="SUPFAM" id="SSF102114">
    <property type="entry name" value="Radical SAM enzymes"/>
    <property type="match status" value="1"/>
</dbReference>
<name>A0A0N8KQ61_9EURY</name>
<dbReference type="GO" id="GO:0003824">
    <property type="term" value="F:catalytic activity"/>
    <property type="evidence" value="ECO:0007669"/>
    <property type="project" value="InterPro"/>
</dbReference>
<dbReference type="PROSITE" id="PS51918">
    <property type="entry name" value="RADICAL_SAM"/>
    <property type="match status" value="1"/>
</dbReference>
<dbReference type="PANTHER" id="PTHR43409:SF7">
    <property type="entry name" value="BLL1977 PROTEIN"/>
    <property type="match status" value="1"/>
</dbReference>
<dbReference type="SFLD" id="SFLDG01082">
    <property type="entry name" value="B12-binding_domain_containing"/>
    <property type="match status" value="1"/>
</dbReference>
<keyword evidence="2" id="KW-0489">Methyltransferase</keyword>
<proteinExistence type="predicted"/>
<keyword evidence="3" id="KW-0808">Transferase</keyword>
<dbReference type="SFLD" id="SFLDS00029">
    <property type="entry name" value="Radical_SAM"/>
    <property type="match status" value="1"/>
</dbReference>
<keyword evidence="7" id="KW-0411">Iron-sulfur</keyword>
<dbReference type="InterPro" id="IPR007197">
    <property type="entry name" value="rSAM"/>
</dbReference>
<reference evidence="9 10" key="1">
    <citation type="submission" date="2015-09" db="EMBL/GenBank/DDBJ databases">
        <title>A metagenomics-based metabolic model of nitrate-dependent anaerobic oxidation of methane by Methanoperedens-like archaea.</title>
        <authorList>
            <person name="Arshad A."/>
            <person name="Speth D.R."/>
            <person name="De Graaf R.M."/>
            <person name="Op Den Camp H.J."/>
            <person name="Jetten M.S."/>
            <person name="Welte C.U."/>
        </authorList>
    </citation>
    <scope>NUCLEOTIDE SEQUENCE [LARGE SCALE GENOMIC DNA]</scope>
</reference>
<evidence type="ECO:0000256" key="5">
    <source>
        <dbReference type="ARBA" id="ARBA00022723"/>
    </source>
</evidence>
<accession>A0A0N8KQ61</accession>
<feature type="domain" description="Radical SAM core" evidence="8">
    <location>
        <begin position="177"/>
        <end position="395"/>
    </location>
</feature>
<keyword evidence="6" id="KW-0408">Iron</keyword>
<comment type="caution">
    <text evidence="9">The sequence shown here is derived from an EMBL/GenBank/DDBJ whole genome shotgun (WGS) entry which is preliminary data.</text>
</comment>
<dbReference type="EMBL" id="LKCM01000399">
    <property type="protein sequence ID" value="KPQ41242.1"/>
    <property type="molecule type" value="Genomic_DNA"/>
</dbReference>
<dbReference type="InterPro" id="IPR058240">
    <property type="entry name" value="rSAM_sf"/>
</dbReference>
<dbReference type="Pfam" id="PF04055">
    <property type="entry name" value="Radical_SAM"/>
    <property type="match status" value="1"/>
</dbReference>
<evidence type="ECO:0000313" key="10">
    <source>
        <dbReference type="Proteomes" id="UP000050360"/>
    </source>
</evidence>
<dbReference type="Proteomes" id="UP000050360">
    <property type="component" value="Unassembled WGS sequence"/>
</dbReference>
<evidence type="ECO:0000256" key="6">
    <source>
        <dbReference type="ARBA" id="ARBA00023004"/>
    </source>
</evidence>
<gene>
    <name evidence="9" type="ORF">MPEBLZ_04203</name>
</gene>
<evidence type="ECO:0000256" key="4">
    <source>
        <dbReference type="ARBA" id="ARBA00022691"/>
    </source>
</evidence>
<keyword evidence="5" id="KW-0479">Metal-binding</keyword>
<dbReference type="Gene3D" id="3.80.30.20">
    <property type="entry name" value="tm_1862 like domain"/>
    <property type="match status" value="1"/>
</dbReference>
<evidence type="ECO:0000259" key="8">
    <source>
        <dbReference type="PROSITE" id="PS51918"/>
    </source>
</evidence>
<sequence length="457" mass="52668">MRLLKETQFLPPYSLLQIASLLRKKGHKVNLIDANGEDIEYTDLEKLLSEKDYEAVIFRFTPTTFDWDTKVATISKKYFDAPTIGICYTLGNFARTVLNEAKDLDFYIWHEYEVVAPQLIDQLSKGEDLLNVAGIAYHCNGVIQVNEDARPIENYDDIPLPAYDLLKSFQFYYENTKHGQPFTIIYTSKGCTYSCIYCTVAKTKWKARSAESVIRELLYLKQNYNIKTVMFFDETFTMDRKRVEKITQAIVDEKLDIKWYCNSRVDLIDMDLLQKMKQAGCGAVSMGIESGSQKIMAGTDKKASVEMASEAIKMVKDAGIKVNCSFIFGLPGENWETVNDTINFVRQTLPTGAQFNVVAPYPGTKLYDIAMEKGWITKKTDFRSMFQHESIMRTDELTTEELESARKKAYRAIYFYPRWWIQNIGYVLKNPDDLILASNHIIKILSNYLINKMDFAH</sequence>
<dbReference type="InterPro" id="IPR034466">
    <property type="entry name" value="Methyltransferase_Class_B"/>
</dbReference>
<comment type="cofactor">
    <cofactor evidence="1">
        <name>[4Fe-4S] cluster</name>
        <dbReference type="ChEBI" id="CHEBI:49883"/>
    </cofactor>
</comment>
<dbReference type="CDD" id="cd01335">
    <property type="entry name" value="Radical_SAM"/>
    <property type="match status" value="1"/>
</dbReference>
<keyword evidence="4" id="KW-0949">S-adenosyl-L-methionine</keyword>
<evidence type="ECO:0000256" key="3">
    <source>
        <dbReference type="ARBA" id="ARBA00022679"/>
    </source>
</evidence>